<dbReference type="SMART" id="SM00129">
    <property type="entry name" value="KISc"/>
    <property type="match status" value="1"/>
</dbReference>
<dbReference type="Gene3D" id="3.40.850.10">
    <property type="entry name" value="Kinesin motor domain"/>
    <property type="match status" value="1"/>
</dbReference>
<dbReference type="InterPro" id="IPR027640">
    <property type="entry name" value="Kinesin-like_fam"/>
</dbReference>
<evidence type="ECO:0000259" key="5">
    <source>
        <dbReference type="PROSITE" id="PS50067"/>
    </source>
</evidence>
<dbReference type="SUPFAM" id="SSF52540">
    <property type="entry name" value="P-loop containing nucleoside triphosphate hydrolases"/>
    <property type="match status" value="1"/>
</dbReference>
<keyword evidence="2 3" id="KW-0505">Motor protein</keyword>
<reference evidence="6 7" key="1">
    <citation type="submission" date="2023-08" db="EMBL/GenBank/DDBJ databases">
        <title>Black Yeasts Isolated from many extreme environments.</title>
        <authorList>
            <person name="Coleine C."/>
            <person name="Stajich J.E."/>
            <person name="Selbmann L."/>
        </authorList>
    </citation>
    <scope>NUCLEOTIDE SEQUENCE [LARGE SCALE GENOMIC DNA]</scope>
    <source>
        <strain evidence="6 7">CCFEE 5910</strain>
    </source>
</reference>
<keyword evidence="3" id="KW-0547">Nucleotide-binding</keyword>
<feature type="region of interest" description="Disordered" evidence="4">
    <location>
        <begin position="560"/>
        <end position="662"/>
    </location>
</feature>
<dbReference type="PROSITE" id="PS50067">
    <property type="entry name" value="KINESIN_MOTOR_2"/>
    <property type="match status" value="1"/>
</dbReference>
<accession>A0AAN7SUQ6</accession>
<keyword evidence="3" id="KW-0067">ATP-binding</keyword>
<dbReference type="GO" id="GO:0005524">
    <property type="term" value="F:ATP binding"/>
    <property type="evidence" value="ECO:0007669"/>
    <property type="project" value="UniProtKB-UniRule"/>
</dbReference>
<dbReference type="PANTHER" id="PTHR47969">
    <property type="entry name" value="CHROMOSOME-ASSOCIATED KINESIN KIF4A-RELATED"/>
    <property type="match status" value="1"/>
</dbReference>
<evidence type="ECO:0000256" key="3">
    <source>
        <dbReference type="PROSITE-ProRule" id="PRU00283"/>
    </source>
</evidence>
<proteinExistence type="inferred from homology"/>
<dbReference type="GO" id="GO:0008017">
    <property type="term" value="F:microtubule binding"/>
    <property type="evidence" value="ECO:0007669"/>
    <property type="project" value="InterPro"/>
</dbReference>
<dbReference type="GO" id="GO:0051231">
    <property type="term" value="P:spindle elongation"/>
    <property type="evidence" value="ECO:0007669"/>
    <property type="project" value="TreeGrafter"/>
</dbReference>
<dbReference type="PRINTS" id="PR00380">
    <property type="entry name" value="KINESINHEAVY"/>
</dbReference>
<sequence>MSVRVVARIRPLLKAEAEKDQILSIHEGSDGKPQIVKIPNPKSQNEEYSFAFSAAYGADISQQGLFDAEVAPTIKHLFQGFDVTLFAYGVTGSGKTHTMRGGKLLADRGMIPRLLSSIFRKSKALEKSSHGKTTVDVLMSYYEIYTDKVFDLFEPPEKRTTTGLPIREAEGGKTVVAGLSEVPCSSLKEFEFLYDKANANRSVGSTKLNAESSRSHAILRVKVTISTATESRASTICAIDLAGSEDNRRTGNVKERMVESASINKSLFVLAQCVEAISKKQSRIPYRESKMTRILSLGQNNGLTVMILNLPPTKAFHLDTLTSLNFANRTKKIEVREVENEPIFKGPPRPPSTTNTGVVRKPLRPLSNISTNANILANKEAQIDKEKPIKLFSVYADKSHTGTGRSVPQKSSPLKRTATDMLASFRPLKQPRPTTSTTSLLRKGPPETQKITAATLDALVERKVSEILAAREQNAPPPSAAIEKAIPADVQARLDSIERRLEGQEGERAEGLSYLFMAKQHQARGEDFSALKMYELAQPFFPANEKLQRKIEKLRTKVIESRKSKQESAEPERCQHGQNLEAEEDVRPGKQDPKQGRRDEPDVDESYGQEAEAEADTHSDGSPPIRKKKSSKPSDSTSKHCPISASRDSPDPLIDNSTSDAPLTPRTIHLISILNTRSISQLKGLSGLGTKKAESIVQHLEDRGGASGLECWDDVLGLEVRGIGRKTWESVREGLIV</sequence>
<comment type="similarity">
    <text evidence="3">Belongs to the TRAFAC class myosin-kinesin ATPase superfamily. Kinesin family.</text>
</comment>
<dbReference type="EMBL" id="JAVRRJ010000008">
    <property type="protein sequence ID" value="KAK5082112.1"/>
    <property type="molecule type" value="Genomic_DNA"/>
</dbReference>
<evidence type="ECO:0000256" key="1">
    <source>
        <dbReference type="ARBA" id="ARBA00022701"/>
    </source>
</evidence>
<dbReference type="GO" id="GO:0003777">
    <property type="term" value="F:microtubule motor activity"/>
    <property type="evidence" value="ECO:0007669"/>
    <property type="project" value="InterPro"/>
</dbReference>
<dbReference type="SUPFAM" id="SSF47781">
    <property type="entry name" value="RuvA domain 2-like"/>
    <property type="match status" value="1"/>
</dbReference>
<protein>
    <recommendedName>
        <fullName evidence="5">Kinesin motor domain-containing protein</fullName>
    </recommendedName>
</protein>
<comment type="caution">
    <text evidence="6">The sequence shown here is derived from an EMBL/GenBank/DDBJ whole genome shotgun (WGS) entry which is preliminary data.</text>
</comment>
<feature type="compositionally biased region" description="Acidic residues" evidence="4">
    <location>
        <begin position="601"/>
        <end position="614"/>
    </location>
</feature>
<organism evidence="6 7">
    <name type="scientific">Lithohypha guttulata</name>
    <dbReference type="NCBI Taxonomy" id="1690604"/>
    <lineage>
        <taxon>Eukaryota</taxon>
        <taxon>Fungi</taxon>
        <taxon>Dikarya</taxon>
        <taxon>Ascomycota</taxon>
        <taxon>Pezizomycotina</taxon>
        <taxon>Eurotiomycetes</taxon>
        <taxon>Chaetothyriomycetidae</taxon>
        <taxon>Chaetothyriales</taxon>
        <taxon>Trichomeriaceae</taxon>
        <taxon>Lithohypha</taxon>
    </lineage>
</organism>
<feature type="compositionally biased region" description="Basic and acidic residues" evidence="4">
    <location>
        <begin position="560"/>
        <end position="575"/>
    </location>
</feature>
<dbReference type="GO" id="GO:0007018">
    <property type="term" value="P:microtubule-based movement"/>
    <property type="evidence" value="ECO:0007669"/>
    <property type="project" value="InterPro"/>
</dbReference>
<dbReference type="Pfam" id="PF00225">
    <property type="entry name" value="Kinesin"/>
    <property type="match status" value="1"/>
</dbReference>
<evidence type="ECO:0000313" key="6">
    <source>
        <dbReference type="EMBL" id="KAK5082112.1"/>
    </source>
</evidence>
<dbReference type="GO" id="GO:0005875">
    <property type="term" value="C:microtubule associated complex"/>
    <property type="evidence" value="ECO:0007669"/>
    <property type="project" value="TreeGrafter"/>
</dbReference>
<evidence type="ECO:0000256" key="4">
    <source>
        <dbReference type="SAM" id="MobiDB-lite"/>
    </source>
</evidence>
<dbReference type="InterPro" id="IPR036961">
    <property type="entry name" value="Kinesin_motor_dom_sf"/>
</dbReference>
<dbReference type="InterPro" id="IPR027417">
    <property type="entry name" value="P-loop_NTPase"/>
</dbReference>
<dbReference type="InterPro" id="IPR001752">
    <property type="entry name" value="Kinesin_motor_dom"/>
</dbReference>
<evidence type="ECO:0000256" key="2">
    <source>
        <dbReference type="ARBA" id="ARBA00023175"/>
    </source>
</evidence>
<dbReference type="Gene3D" id="1.10.150.280">
    <property type="entry name" value="AF1531-like domain"/>
    <property type="match status" value="1"/>
</dbReference>
<dbReference type="GO" id="GO:0005874">
    <property type="term" value="C:microtubule"/>
    <property type="evidence" value="ECO:0007669"/>
    <property type="project" value="UniProtKB-KW"/>
</dbReference>
<feature type="domain" description="Kinesin motor" evidence="5">
    <location>
        <begin position="2"/>
        <end position="333"/>
    </location>
</feature>
<dbReference type="AlphaFoldDB" id="A0AAN7SUQ6"/>
<dbReference type="InterPro" id="IPR010994">
    <property type="entry name" value="RuvA_2-like"/>
</dbReference>
<feature type="binding site" evidence="3">
    <location>
        <begin position="89"/>
        <end position="96"/>
    </location>
    <ligand>
        <name>ATP</name>
        <dbReference type="ChEBI" id="CHEBI:30616"/>
    </ligand>
</feature>
<keyword evidence="1" id="KW-0493">Microtubule</keyword>
<name>A0AAN7SUQ6_9EURO</name>
<dbReference type="Proteomes" id="UP001309876">
    <property type="component" value="Unassembled WGS sequence"/>
</dbReference>
<feature type="compositionally biased region" description="Basic and acidic residues" evidence="4">
    <location>
        <begin position="585"/>
        <end position="600"/>
    </location>
</feature>
<evidence type="ECO:0000313" key="7">
    <source>
        <dbReference type="Proteomes" id="UP001309876"/>
    </source>
</evidence>
<dbReference type="GO" id="GO:0007052">
    <property type="term" value="P:mitotic spindle organization"/>
    <property type="evidence" value="ECO:0007669"/>
    <property type="project" value="TreeGrafter"/>
</dbReference>
<dbReference type="CDD" id="cd00106">
    <property type="entry name" value="KISc"/>
    <property type="match status" value="1"/>
</dbReference>
<keyword evidence="7" id="KW-1185">Reference proteome</keyword>
<dbReference type="PANTHER" id="PTHR47969:SF9">
    <property type="entry name" value="KINESIN-LIKE PROTEIN"/>
    <property type="match status" value="1"/>
</dbReference>
<gene>
    <name evidence="6" type="ORF">LTR05_007255</name>
</gene>